<dbReference type="WBParaSite" id="Hba_05442">
    <property type="protein sequence ID" value="Hba_05442"/>
    <property type="gene ID" value="Hba_05442"/>
</dbReference>
<organism evidence="1 2">
    <name type="scientific">Heterorhabditis bacteriophora</name>
    <name type="common">Entomopathogenic nematode worm</name>
    <dbReference type="NCBI Taxonomy" id="37862"/>
    <lineage>
        <taxon>Eukaryota</taxon>
        <taxon>Metazoa</taxon>
        <taxon>Ecdysozoa</taxon>
        <taxon>Nematoda</taxon>
        <taxon>Chromadorea</taxon>
        <taxon>Rhabditida</taxon>
        <taxon>Rhabditina</taxon>
        <taxon>Rhabditomorpha</taxon>
        <taxon>Strongyloidea</taxon>
        <taxon>Heterorhabditidae</taxon>
        <taxon>Heterorhabditis</taxon>
    </lineage>
</organism>
<keyword evidence="1" id="KW-1185">Reference proteome</keyword>
<sequence length="67" mass="7999">MTLVKVEDHWRVSNTHSTREFERRGKTSVQVLYSFCLSTILRVFITCFSRPQIDSGKRQSINRYIYI</sequence>
<evidence type="ECO:0000313" key="1">
    <source>
        <dbReference type="Proteomes" id="UP000095283"/>
    </source>
</evidence>
<proteinExistence type="predicted"/>
<dbReference type="AlphaFoldDB" id="A0A1I7WKF0"/>
<name>A0A1I7WKF0_HETBA</name>
<reference evidence="2" key="1">
    <citation type="submission" date="2016-11" db="UniProtKB">
        <authorList>
            <consortium name="WormBaseParasite"/>
        </authorList>
    </citation>
    <scope>IDENTIFICATION</scope>
</reference>
<accession>A0A1I7WKF0</accession>
<dbReference type="Proteomes" id="UP000095283">
    <property type="component" value="Unplaced"/>
</dbReference>
<protein>
    <submittedName>
        <fullName evidence="2">Uncharacterized protein</fullName>
    </submittedName>
</protein>
<evidence type="ECO:0000313" key="2">
    <source>
        <dbReference type="WBParaSite" id="Hba_05442"/>
    </source>
</evidence>